<dbReference type="SUPFAM" id="SSF57667">
    <property type="entry name" value="beta-beta-alpha zinc fingers"/>
    <property type="match status" value="1"/>
</dbReference>
<keyword evidence="1" id="KW-0862">Zinc</keyword>
<protein>
    <recommendedName>
        <fullName evidence="3">C2H2-type domain-containing protein</fullName>
    </recommendedName>
</protein>
<proteinExistence type="predicted"/>
<evidence type="ECO:0000256" key="2">
    <source>
        <dbReference type="SAM" id="MobiDB-lite"/>
    </source>
</evidence>
<sequence length="359" mass="41242">MTAFIAQPKERSDSTEHRRRSPSEDLDEPGNSSSPDSRPDVARLGLAESWEDWGDRDVWAVAKQMLKSLDENANNESGQGNQDPNQTNAFGAETNPDTQPKRKEREPSSKGFVLEQRHADLLLKNKIYFVVFPCVYCFDQNHIICRVRENFSYHEVEEIRPNPPDLKTCFYLQGIPYWFDEFGVLWFNAGQDYYWLEETLHETLSQALSEVVRCIEDNSLHMTQSEALDYHSPRSDGSLESVPDGVYSPTLSSDSSEGETPSLRSLSLNPNQEEIDSWIEELKHHRTIQTKTGARLPAIQCPLPACGKPQRRPQALRDHLYFHFNIKPHKCDYGCSVAFETEANKNRHLETCTVRWARH</sequence>
<feature type="region of interest" description="Disordered" evidence="2">
    <location>
        <begin position="230"/>
        <end position="267"/>
    </location>
</feature>
<dbReference type="Gene3D" id="3.30.160.60">
    <property type="entry name" value="Classic Zinc Finger"/>
    <property type="match status" value="1"/>
</dbReference>
<dbReference type="OrthoDB" id="3225826at2759"/>
<dbReference type="EMBL" id="SSOP01000016">
    <property type="protein sequence ID" value="KAB5594765.1"/>
    <property type="molecule type" value="Genomic_DNA"/>
</dbReference>
<organism evidence="4 5">
    <name type="scientific">Ceratobasidium theobromae</name>
    <dbReference type="NCBI Taxonomy" id="1582974"/>
    <lineage>
        <taxon>Eukaryota</taxon>
        <taxon>Fungi</taxon>
        <taxon>Dikarya</taxon>
        <taxon>Basidiomycota</taxon>
        <taxon>Agaricomycotina</taxon>
        <taxon>Agaricomycetes</taxon>
        <taxon>Cantharellales</taxon>
        <taxon>Ceratobasidiaceae</taxon>
        <taxon>Ceratobasidium</taxon>
    </lineage>
</organism>
<comment type="caution">
    <text evidence="4">The sequence shown here is derived from an EMBL/GenBank/DDBJ whole genome shotgun (WGS) entry which is preliminary data.</text>
</comment>
<dbReference type="InterPro" id="IPR013087">
    <property type="entry name" value="Znf_C2H2_type"/>
</dbReference>
<dbReference type="PROSITE" id="PS50157">
    <property type="entry name" value="ZINC_FINGER_C2H2_2"/>
    <property type="match status" value="1"/>
</dbReference>
<dbReference type="Proteomes" id="UP000383932">
    <property type="component" value="Unassembled WGS sequence"/>
</dbReference>
<reference evidence="4 5" key="1">
    <citation type="journal article" date="2019" name="Fungal Biol. Biotechnol.">
        <title>Draft genome sequence of fastidious pathogen Ceratobasidium theobromae, which causes vascular-streak dieback in Theobroma cacao.</title>
        <authorList>
            <person name="Ali S.S."/>
            <person name="Asman A."/>
            <person name="Shao J."/>
            <person name="Firmansyah A.P."/>
            <person name="Susilo A.W."/>
            <person name="Rosmana A."/>
            <person name="McMahon P."/>
            <person name="Junaid M."/>
            <person name="Guest D."/>
            <person name="Kheng T.Y."/>
            <person name="Meinhardt L.W."/>
            <person name="Bailey B.A."/>
        </authorList>
    </citation>
    <scope>NUCLEOTIDE SEQUENCE [LARGE SCALE GENOMIC DNA]</scope>
    <source>
        <strain evidence="4 5">CT2</strain>
    </source>
</reference>
<feature type="domain" description="C2H2-type" evidence="3">
    <location>
        <begin position="299"/>
        <end position="328"/>
    </location>
</feature>
<feature type="compositionally biased region" description="Basic and acidic residues" evidence="2">
    <location>
        <begin position="99"/>
        <end position="108"/>
    </location>
</feature>
<keyword evidence="1" id="KW-0863">Zinc-finger</keyword>
<keyword evidence="1" id="KW-0479">Metal-binding</keyword>
<accession>A0A5N5QSP0</accession>
<evidence type="ECO:0000313" key="4">
    <source>
        <dbReference type="EMBL" id="KAB5594765.1"/>
    </source>
</evidence>
<dbReference type="InterPro" id="IPR036236">
    <property type="entry name" value="Znf_C2H2_sf"/>
</dbReference>
<evidence type="ECO:0000313" key="5">
    <source>
        <dbReference type="Proteomes" id="UP000383932"/>
    </source>
</evidence>
<feature type="compositionally biased region" description="Polar residues" evidence="2">
    <location>
        <begin position="72"/>
        <end position="89"/>
    </location>
</feature>
<feature type="compositionally biased region" description="Polar residues" evidence="2">
    <location>
        <begin position="249"/>
        <end position="267"/>
    </location>
</feature>
<feature type="region of interest" description="Disordered" evidence="2">
    <location>
        <begin position="1"/>
        <end position="43"/>
    </location>
</feature>
<name>A0A5N5QSP0_9AGAM</name>
<feature type="region of interest" description="Disordered" evidence="2">
    <location>
        <begin position="72"/>
        <end position="110"/>
    </location>
</feature>
<keyword evidence="5" id="KW-1185">Reference proteome</keyword>
<evidence type="ECO:0000256" key="1">
    <source>
        <dbReference type="PROSITE-ProRule" id="PRU00042"/>
    </source>
</evidence>
<gene>
    <name evidence="4" type="ORF">CTheo_1744</name>
</gene>
<evidence type="ECO:0000259" key="3">
    <source>
        <dbReference type="PROSITE" id="PS50157"/>
    </source>
</evidence>
<dbReference type="AlphaFoldDB" id="A0A5N5QSP0"/>
<dbReference type="GO" id="GO:0008270">
    <property type="term" value="F:zinc ion binding"/>
    <property type="evidence" value="ECO:0007669"/>
    <property type="project" value="UniProtKB-KW"/>
</dbReference>